<dbReference type="AlphaFoldDB" id="A0AAD6TFN6"/>
<evidence type="ECO:0000313" key="2">
    <source>
        <dbReference type="EMBL" id="KAJ7044335.1"/>
    </source>
</evidence>
<reference evidence="2" key="1">
    <citation type="submission" date="2023-03" db="EMBL/GenBank/DDBJ databases">
        <title>Massive genome expansion in bonnet fungi (Mycena s.s.) driven by repeated elements and novel gene families across ecological guilds.</title>
        <authorList>
            <consortium name="Lawrence Berkeley National Laboratory"/>
            <person name="Harder C.B."/>
            <person name="Miyauchi S."/>
            <person name="Viragh M."/>
            <person name="Kuo A."/>
            <person name="Thoen E."/>
            <person name="Andreopoulos B."/>
            <person name="Lu D."/>
            <person name="Skrede I."/>
            <person name="Drula E."/>
            <person name="Henrissat B."/>
            <person name="Morin E."/>
            <person name="Kohler A."/>
            <person name="Barry K."/>
            <person name="LaButti K."/>
            <person name="Morin E."/>
            <person name="Salamov A."/>
            <person name="Lipzen A."/>
            <person name="Mereny Z."/>
            <person name="Hegedus B."/>
            <person name="Baldrian P."/>
            <person name="Stursova M."/>
            <person name="Weitz H."/>
            <person name="Taylor A."/>
            <person name="Grigoriev I.V."/>
            <person name="Nagy L.G."/>
            <person name="Martin F."/>
            <person name="Kauserud H."/>
        </authorList>
    </citation>
    <scope>NUCLEOTIDE SEQUENCE</scope>
    <source>
        <strain evidence="2">CBHHK200</strain>
    </source>
</reference>
<accession>A0AAD6TFN6</accession>
<dbReference type="EMBL" id="JARJCM010000007">
    <property type="protein sequence ID" value="KAJ7044335.1"/>
    <property type="molecule type" value="Genomic_DNA"/>
</dbReference>
<keyword evidence="3" id="KW-1185">Reference proteome</keyword>
<sequence>MTSGTRHLAQRYLQQVGEEWHSGATQPHDGLLLRLPHPVLIPPPGPAFFSRSWSIPYTYAPLYSASVTARLTSPVTGQASSYAPSATRIKWQVASKPALLAVLSIDYDGLSASLREIQRALQRVDGLEANDTGGDWLECAFSTEEASAAIPLTLRTNASLRHGWFDGHPSCTTLHRSRAVGSTHRPGSFHTPSCPDGPGTPPPVDYTSSGQLDDAAVKALIRAAVQTRAVLYMTGE</sequence>
<organism evidence="2 3">
    <name type="scientific">Mycena alexandri</name>
    <dbReference type="NCBI Taxonomy" id="1745969"/>
    <lineage>
        <taxon>Eukaryota</taxon>
        <taxon>Fungi</taxon>
        <taxon>Dikarya</taxon>
        <taxon>Basidiomycota</taxon>
        <taxon>Agaricomycotina</taxon>
        <taxon>Agaricomycetes</taxon>
        <taxon>Agaricomycetidae</taxon>
        <taxon>Agaricales</taxon>
        <taxon>Marasmiineae</taxon>
        <taxon>Mycenaceae</taxon>
        <taxon>Mycena</taxon>
    </lineage>
</organism>
<gene>
    <name evidence="2" type="ORF">C8F04DRAFT_1389213</name>
</gene>
<evidence type="ECO:0000313" key="3">
    <source>
        <dbReference type="Proteomes" id="UP001218188"/>
    </source>
</evidence>
<evidence type="ECO:0000256" key="1">
    <source>
        <dbReference type="SAM" id="MobiDB-lite"/>
    </source>
</evidence>
<proteinExistence type="predicted"/>
<protein>
    <submittedName>
        <fullName evidence="2">Uncharacterized protein</fullName>
    </submittedName>
</protein>
<feature type="region of interest" description="Disordered" evidence="1">
    <location>
        <begin position="178"/>
        <end position="208"/>
    </location>
</feature>
<dbReference type="Proteomes" id="UP001218188">
    <property type="component" value="Unassembled WGS sequence"/>
</dbReference>
<name>A0AAD6TFN6_9AGAR</name>
<comment type="caution">
    <text evidence="2">The sequence shown here is derived from an EMBL/GenBank/DDBJ whole genome shotgun (WGS) entry which is preliminary data.</text>
</comment>